<keyword evidence="6" id="KW-0472">Membrane</keyword>
<keyword evidence="5" id="KW-0496">Mitochondrion</keyword>
<dbReference type="EMBL" id="CABFNS010000896">
    <property type="protein sequence ID" value="VUC34805.1"/>
    <property type="molecule type" value="Genomic_DNA"/>
</dbReference>
<organism evidence="7 8">
    <name type="scientific">Bionectria ochroleuca</name>
    <name type="common">Gliocladium roseum</name>
    <dbReference type="NCBI Taxonomy" id="29856"/>
    <lineage>
        <taxon>Eukaryota</taxon>
        <taxon>Fungi</taxon>
        <taxon>Dikarya</taxon>
        <taxon>Ascomycota</taxon>
        <taxon>Pezizomycotina</taxon>
        <taxon>Sordariomycetes</taxon>
        <taxon>Hypocreomycetidae</taxon>
        <taxon>Hypocreales</taxon>
        <taxon>Bionectriaceae</taxon>
        <taxon>Clonostachys</taxon>
    </lineage>
</organism>
<dbReference type="SUPFAM" id="SSF53474">
    <property type="entry name" value="alpha/beta-Hydrolases"/>
    <property type="match status" value="1"/>
</dbReference>
<evidence type="ECO:0008006" key="9">
    <source>
        <dbReference type="Google" id="ProtNLM"/>
    </source>
</evidence>
<evidence type="ECO:0000256" key="5">
    <source>
        <dbReference type="ARBA" id="ARBA00023128"/>
    </source>
</evidence>
<comment type="subcellular location">
    <subcellularLocation>
        <location evidence="2">Endoplasmic reticulum</location>
    </subcellularLocation>
    <subcellularLocation>
        <location evidence="3">Membrane</location>
    </subcellularLocation>
    <subcellularLocation>
        <location evidence="1">Mitochondrion</location>
    </subcellularLocation>
</comment>
<evidence type="ECO:0000256" key="1">
    <source>
        <dbReference type="ARBA" id="ARBA00004173"/>
    </source>
</evidence>
<evidence type="ECO:0000256" key="4">
    <source>
        <dbReference type="ARBA" id="ARBA00022824"/>
    </source>
</evidence>
<protein>
    <recommendedName>
        <fullName evidence="9">DUF676 domain-containing protein</fullName>
    </recommendedName>
</protein>
<keyword evidence="8" id="KW-1185">Reference proteome</keyword>
<accession>A0ABY6UUT2</accession>
<reference evidence="7 8" key="1">
    <citation type="submission" date="2019-06" db="EMBL/GenBank/DDBJ databases">
        <authorList>
            <person name="Broberg M."/>
        </authorList>
    </citation>
    <scope>NUCLEOTIDE SEQUENCE [LARGE SCALE GENOMIC DNA]</scope>
</reference>
<evidence type="ECO:0000256" key="6">
    <source>
        <dbReference type="ARBA" id="ARBA00023136"/>
    </source>
</evidence>
<comment type="caution">
    <text evidence="7">The sequence shown here is derived from an EMBL/GenBank/DDBJ whole genome shotgun (WGS) entry which is preliminary data.</text>
</comment>
<dbReference type="InterPro" id="IPR029058">
    <property type="entry name" value="AB_hydrolase_fold"/>
</dbReference>
<dbReference type="Gene3D" id="3.40.50.1820">
    <property type="entry name" value="alpha/beta hydrolase"/>
    <property type="match status" value="1"/>
</dbReference>
<evidence type="ECO:0000256" key="2">
    <source>
        <dbReference type="ARBA" id="ARBA00004240"/>
    </source>
</evidence>
<evidence type="ECO:0000313" key="8">
    <source>
        <dbReference type="Proteomes" id="UP000766486"/>
    </source>
</evidence>
<dbReference type="Proteomes" id="UP000766486">
    <property type="component" value="Unassembled WGS sequence"/>
</dbReference>
<name>A0ABY6UUT2_BIOOC</name>
<evidence type="ECO:0000256" key="3">
    <source>
        <dbReference type="ARBA" id="ARBA00004370"/>
    </source>
</evidence>
<dbReference type="PANTHER" id="PTHR48182:SF2">
    <property type="entry name" value="PROTEIN SERAC1"/>
    <property type="match status" value="1"/>
</dbReference>
<keyword evidence="4" id="KW-0256">Endoplasmic reticulum</keyword>
<evidence type="ECO:0000313" key="7">
    <source>
        <dbReference type="EMBL" id="VUC34805.1"/>
    </source>
</evidence>
<sequence>MFNGVGAGHVSGAGKVFRVQGIPLDWNVDRLRFVLESEGNFLSPSVRSLAIEMHSRWKTATVSFIWVPQPIKNRIALPTASDQADRPCLTLDDHFHGITTLYAPEEYQINLISLSGLGGHAFGSFKERGGEHMWLRDSLPHHLLSQDEEPLARIMIYGYESAVPKSQSFQSVTDLATTFRSSLLALADEKSILPIVLIAHSLGGLLAKELLVLLSGSKNADELRISEAVFGLVFFGVPHGGMDIQSLIPMAGDGTNRPLIDSLGIADLKTRERREEAFFKALGKREIISFYETLMSPTAKQDEAGQWKMNGPPTVLVSKESATHRRSWAPGSEQLCAINRNHSEIVKFSPHDNDYENALQLIKGIAQRAASVGRQLLQAGNMALGG</sequence>
<proteinExistence type="predicted"/>
<gene>
    <name evidence="7" type="ORF">CLO192961_LOCUS396120</name>
</gene>
<dbReference type="PANTHER" id="PTHR48182">
    <property type="entry name" value="PROTEIN SERAC1"/>
    <property type="match status" value="1"/>
</dbReference>
<dbReference type="InterPro" id="IPR052374">
    <property type="entry name" value="SERAC1"/>
</dbReference>